<evidence type="ECO:0000313" key="2">
    <source>
        <dbReference type="EMBL" id="MBU3844696.1"/>
    </source>
</evidence>
<proteinExistence type="predicted"/>
<gene>
    <name evidence="2" type="ORF">H9847_07525</name>
</gene>
<reference evidence="2" key="1">
    <citation type="journal article" date="2021" name="PeerJ">
        <title>Extensive microbial diversity within the chicken gut microbiome revealed by metagenomics and culture.</title>
        <authorList>
            <person name="Gilroy R."/>
            <person name="Ravi A."/>
            <person name="Getino M."/>
            <person name="Pursley I."/>
            <person name="Horton D.L."/>
            <person name="Alikhan N.F."/>
            <person name="Baker D."/>
            <person name="Gharbi K."/>
            <person name="Hall N."/>
            <person name="Watson M."/>
            <person name="Adriaenssens E.M."/>
            <person name="Foster-Nyarko E."/>
            <person name="Jarju S."/>
            <person name="Secka A."/>
            <person name="Antonio M."/>
            <person name="Oren A."/>
            <person name="Chaudhuri R.R."/>
            <person name="La Ragione R."/>
            <person name="Hildebrand F."/>
            <person name="Pallen M.J."/>
        </authorList>
    </citation>
    <scope>NUCLEOTIDE SEQUENCE</scope>
    <source>
        <strain evidence="2">378</strain>
    </source>
</reference>
<protein>
    <submittedName>
        <fullName evidence="2">Uncharacterized protein</fullName>
    </submittedName>
</protein>
<accession>A0A948TH03</accession>
<sequence length="147" mass="16347">MLTLKMRLAMAVLLLACLLPLPYGVYILIRLFATIGFVMLAVEYHRSQRPLGIVTVVFLALVFQPLLRLPLTREVWIAVDVVVAAGLILDYFVTKRRYRLQQRLAPGQNPADSPEIQASVCNGGCSCKGEAIVESQIRAEQAQHAQK</sequence>
<feature type="transmembrane region" description="Helical" evidence="1">
    <location>
        <begin position="75"/>
        <end position="93"/>
    </location>
</feature>
<feature type="transmembrane region" description="Helical" evidence="1">
    <location>
        <begin position="50"/>
        <end position="69"/>
    </location>
</feature>
<dbReference type="EMBL" id="JAHLFE010000152">
    <property type="protein sequence ID" value="MBU3844696.1"/>
    <property type="molecule type" value="Genomic_DNA"/>
</dbReference>
<comment type="caution">
    <text evidence="2">The sequence shown here is derived from an EMBL/GenBank/DDBJ whole genome shotgun (WGS) entry which is preliminary data.</text>
</comment>
<name>A0A948TH03_9GAMM</name>
<keyword evidence="1" id="KW-1133">Transmembrane helix</keyword>
<feature type="transmembrane region" description="Helical" evidence="1">
    <location>
        <begin position="6"/>
        <end position="29"/>
    </location>
</feature>
<keyword evidence="1" id="KW-0472">Membrane</keyword>
<dbReference type="Pfam" id="PF20619">
    <property type="entry name" value="DUF6804"/>
    <property type="match status" value="1"/>
</dbReference>
<keyword evidence="1" id="KW-0812">Transmembrane</keyword>
<dbReference type="Proteomes" id="UP000733611">
    <property type="component" value="Unassembled WGS sequence"/>
</dbReference>
<organism evidence="2 3">
    <name type="scientific">Candidatus Anaerobiospirillum pullicola</name>
    <dbReference type="NCBI Taxonomy" id="2838451"/>
    <lineage>
        <taxon>Bacteria</taxon>
        <taxon>Pseudomonadati</taxon>
        <taxon>Pseudomonadota</taxon>
        <taxon>Gammaproteobacteria</taxon>
        <taxon>Aeromonadales</taxon>
        <taxon>Succinivibrionaceae</taxon>
        <taxon>Anaerobiospirillum</taxon>
    </lineage>
</organism>
<dbReference type="AlphaFoldDB" id="A0A948TH03"/>
<reference evidence="2" key="2">
    <citation type="submission" date="2021-04" db="EMBL/GenBank/DDBJ databases">
        <authorList>
            <person name="Gilroy R."/>
        </authorList>
    </citation>
    <scope>NUCLEOTIDE SEQUENCE</scope>
    <source>
        <strain evidence="2">378</strain>
    </source>
</reference>
<evidence type="ECO:0000256" key="1">
    <source>
        <dbReference type="SAM" id="Phobius"/>
    </source>
</evidence>
<evidence type="ECO:0000313" key="3">
    <source>
        <dbReference type="Proteomes" id="UP000733611"/>
    </source>
</evidence>
<dbReference type="InterPro" id="IPR046548">
    <property type="entry name" value="DUF6804"/>
</dbReference>